<evidence type="ECO:0000313" key="3">
    <source>
        <dbReference type="Proteomes" id="UP000609531"/>
    </source>
</evidence>
<protein>
    <submittedName>
        <fullName evidence="2">Uncharacterized protein</fullName>
    </submittedName>
</protein>
<dbReference type="RefSeq" id="WP_198880833.1">
    <property type="nucleotide sequence ID" value="NZ_JAEKJA010000003.1"/>
</dbReference>
<dbReference type="AlphaFoldDB" id="A0A934MEZ8"/>
<proteinExistence type="predicted"/>
<keyword evidence="3" id="KW-1185">Reference proteome</keyword>
<sequence length="131" mass="13459">MRALCLGLSLLAAGPAFATGSLECQGIDDNAVVASLLLTRSEPPVLMPLRAEIVTVDTTWSTVGVEGAKLVDIVHTYADERSAIVEFADPATSEILISLRLARGVAADSYAEAGVLVIVGVGAYAVACIDG</sequence>
<feature type="chain" id="PRO_5037554055" evidence="1">
    <location>
        <begin position="19"/>
        <end position="131"/>
    </location>
</feature>
<evidence type="ECO:0000256" key="1">
    <source>
        <dbReference type="SAM" id="SignalP"/>
    </source>
</evidence>
<dbReference type="EMBL" id="JAEKJA010000003">
    <property type="protein sequence ID" value="MBJ3774928.1"/>
    <property type="molecule type" value="Genomic_DNA"/>
</dbReference>
<keyword evidence="1" id="KW-0732">Signal</keyword>
<comment type="caution">
    <text evidence="2">The sequence shown here is derived from an EMBL/GenBank/DDBJ whole genome shotgun (WGS) entry which is preliminary data.</text>
</comment>
<dbReference type="Proteomes" id="UP000609531">
    <property type="component" value="Unassembled WGS sequence"/>
</dbReference>
<accession>A0A934MEZ8</accession>
<gene>
    <name evidence="2" type="ORF">JCR33_04470</name>
</gene>
<evidence type="ECO:0000313" key="2">
    <source>
        <dbReference type="EMBL" id="MBJ3774928.1"/>
    </source>
</evidence>
<name>A0A934MEZ8_9HYPH</name>
<feature type="signal peptide" evidence="1">
    <location>
        <begin position="1"/>
        <end position="18"/>
    </location>
</feature>
<organism evidence="2 3">
    <name type="scientific">Acuticoccus mangrovi</name>
    <dbReference type="NCBI Taxonomy" id="2796142"/>
    <lineage>
        <taxon>Bacteria</taxon>
        <taxon>Pseudomonadati</taxon>
        <taxon>Pseudomonadota</taxon>
        <taxon>Alphaproteobacteria</taxon>
        <taxon>Hyphomicrobiales</taxon>
        <taxon>Amorphaceae</taxon>
        <taxon>Acuticoccus</taxon>
    </lineage>
</organism>
<reference evidence="2" key="1">
    <citation type="submission" date="2020-12" db="EMBL/GenBank/DDBJ databases">
        <title>Bacterial taxonomy.</title>
        <authorList>
            <person name="Pan X."/>
        </authorList>
    </citation>
    <scope>NUCLEOTIDE SEQUENCE</scope>
    <source>
        <strain evidence="2">B2012</strain>
    </source>
</reference>